<dbReference type="RefSeq" id="WP_041897243.1">
    <property type="nucleotide sequence ID" value="NZ_CP010086.2"/>
</dbReference>
<dbReference type="InterPro" id="IPR006047">
    <property type="entry name" value="GH13_cat_dom"/>
</dbReference>
<dbReference type="InterPro" id="IPR013780">
    <property type="entry name" value="Glyco_hydro_b"/>
</dbReference>
<dbReference type="GO" id="GO:0004556">
    <property type="term" value="F:alpha-amylase activity"/>
    <property type="evidence" value="ECO:0007669"/>
    <property type="project" value="TreeGrafter"/>
</dbReference>
<evidence type="ECO:0000313" key="6">
    <source>
        <dbReference type="Proteomes" id="UP000031866"/>
    </source>
</evidence>
<gene>
    <name evidence="5" type="ORF">LF65_03194</name>
</gene>
<dbReference type="KEGG" id="cbei:LF65_03194"/>
<dbReference type="FunFam" id="3.90.400.10:FF:000002">
    <property type="entry name" value="Sucrose isomerase"/>
    <property type="match status" value="1"/>
</dbReference>
<dbReference type="SUPFAM" id="SSF51445">
    <property type="entry name" value="(Trans)glycosidases"/>
    <property type="match status" value="1"/>
</dbReference>
<dbReference type="FunFam" id="3.20.20.80:FF:000064">
    <property type="entry name" value="Oligo-1,6-glucosidase"/>
    <property type="match status" value="1"/>
</dbReference>
<feature type="domain" description="Glycosyl hydrolase family 13 catalytic" evidence="4">
    <location>
        <begin position="12"/>
        <end position="417"/>
    </location>
</feature>
<dbReference type="Gene3D" id="3.90.400.10">
    <property type="entry name" value="Oligo-1,6-glucosidase, Domain 2"/>
    <property type="match status" value="1"/>
</dbReference>
<dbReference type="Gene3D" id="3.20.20.80">
    <property type="entry name" value="Glycosidases"/>
    <property type="match status" value="1"/>
</dbReference>
<dbReference type="STRING" id="1520.LF65_03194"/>
<evidence type="ECO:0000256" key="3">
    <source>
        <dbReference type="ARBA" id="ARBA00023295"/>
    </source>
</evidence>
<organism evidence="5 6">
    <name type="scientific">Clostridium beijerinckii</name>
    <name type="common">Clostridium MP</name>
    <dbReference type="NCBI Taxonomy" id="1520"/>
    <lineage>
        <taxon>Bacteria</taxon>
        <taxon>Bacillati</taxon>
        <taxon>Bacillota</taxon>
        <taxon>Clostridia</taxon>
        <taxon>Eubacteriales</taxon>
        <taxon>Clostridiaceae</taxon>
        <taxon>Clostridium</taxon>
    </lineage>
</organism>
<dbReference type="Pfam" id="PF00128">
    <property type="entry name" value="Alpha-amylase"/>
    <property type="match status" value="1"/>
</dbReference>
<evidence type="ECO:0000256" key="2">
    <source>
        <dbReference type="ARBA" id="ARBA00022801"/>
    </source>
</evidence>
<accession>A0A0B5QC28</accession>
<sequence>MKKWWHDKVAYQIYPKSFCDSNGDGIGDLKGIISKLDYLKDLGVDIIWLSPIYCSPLVDQGYDISDYYNIDPRFGTMEDMDELLRQAKKRNMYILMDLVVNHCSDKHEWFKKALDDPEGEYADYFYIREGKGDNPPCNWRSYFGGSVWEKIPNTNKYYLHLFAKEQPDLNWENPKLKNEIFKMVNWWLEKGLAGFRIDAIINIKKDLRFQDFPADREDGLCSIDRMLEAAEGVGNMLHELKEKTFEKFDAFTVGEVFNRKEGELDKFIGEDGYFSSIFDFEMEVLGKSEFGWYDNKPFSINELRKAIFNSQLETSGVGFKANIIENHDEPRGVSRYIPEQGLNDRSKKMLGAISLMLRGIPFIYQGQEIGMTNNKFNSIKEFDDIATIDQYNVAIEKGYSDEEALKIINIFSRDNARTPFQWSGSENAGFTTGRPWLKVNENYKVINANLQIEDEESIFNFYKKLINLRKSEEFKDAIVYGEFVPTFEEYDNLFAFYRQGESKKLMILANYQKEEQIIELDKQYVKVLINNCEEIKKDKNKIILQGYQVLILEV</sequence>
<dbReference type="GO" id="GO:0009313">
    <property type="term" value="P:oligosaccharide catabolic process"/>
    <property type="evidence" value="ECO:0007669"/>
    <property type="project" value="TreeGrafter"/>
</dbReference>
<name>A0A0B5QC28_CLOBE</name>
<dbReference type="InterPro" id="IPR017853">
    <property type="entry name" value="GH"/>
</dbReference>
<dbReference type="Pfam" id="PF23915">
    <property type="entry name" value="SusG_C"/>
    <property type="match status" value="1"/>
</dbReference>
<proteinExistence type="inferred from homology"/>
<protein>
    <submittedName>
        <fullName evidence="5">Glucohydrolase</fullName>
    </submittedName>
</protein>
<dbReference type="SUPFAM" id="SSF51011">
    <property type="entry name" value="Glycosyl hydrolase domain"/>
    <property type="match status" value="1"/>
</dbReference>
<keyword evidence="3" id="KW-0326">Glycosidase</keyword>
<dbReference type="Gene3D" id="2.60.40.1180">
    <property type="entry name" value="Golgi alpha-mannosidase II"/>
    <property type="match status" value="1"/>
</dbReference>
<dbReference type="InterPro" id="IPR045857">
    <property type="entry name" value="O16G_dom_2"/>
</dbReference>
<comment type="similarity">
    <text evidence="1">Belongs to the glycosyl hydrolase 13 family.</text>
</comment>
<evidence type="ECO:0000256" key="1">
    <source>
        <dbReference type="ARBA" id="ARBA00008061"/>
    </source>
</evidence>
<dbReference type="EMBL" id="CP010086">
    <property type="protein sequence ID" value="AJG99759.1"/>
    <property type="molecule type" value="Genomic_DNA"/>
</dbReference>
<dbReference type="Proteomes" id="UP000031866">
    <property type="component" value="Chromosome"/>
</dbReference>
<dbReference type="PANTHER" id="PTHR10357">
    <property type="entry name" value="ALPHA-AMYLASE FAMILY MEMBER"/>
    <property type="match status" value="1"/>
</dbReference>
<dbReference type="OrthoDB" id="9805159at2"/>
<dbReference type="CDD" id="cd11333">
    <property type="entry name" value="AmyAc_SI_OligoGlu_DGase"/>
    <property type="match status" value="1"/>
</dbReference>
<evidence type="ECO:0000313" key="5">
    <source>
        <dbReference type="EMBL" id="AJG99759.1"/>
    </source>
</evidence>
<evidence type="ECO:0000259" key="4">
    <source>
        <dbReference type="SMART" id="SM00642"/>
    </source>
</evidence>
<keyword evidence="2 5" id="KW-0378">Hydrolase</keyword>
<reference evidence="6" key="1">
    <citation type="submission" date="2014-12" db="EMBL/GenBank/DDBJ databases">
        <title>Genome sequence of Clostridium beijerinckii strain 59B.</title>
        <authorList>
            <person name="Little G.T."/>
            <person name="Minton N.P."/>
        </authorList>
    </citation>
    <scope>NUCLEOTIDE SEQUENCE [LARGE SCALE GENOMIC DNA]</scope>
    <source>
        <strain evidence="6">59B</strain>
    </source>
</reference>
<dbReference type="AlphaFoldDB" id="A0A0B5QC28"/>
<dbReference type="InterPro" id="IPR056300">
    <property type="entry name" value="SusG-like_C"/>
</dbReference>
<dbReference type="SMART" id="SM00642">
    <property type="entry name" value="Aamy"/>
    <property type="match status" value="1"/>
</dbReference>
<dbReference type="PANTHER" id="PTHR10357:SF179">
    <property type="entry name" value="NEUTRAL AND BASIC AMINO ACID TRANSPORT PROTEIN RBAT"/>
    <property type="match status" value="1"/>
</dbReference>